<dbReference type="EMBL" id="JASJQH010000272">
    <property type="protein sequence ID" value="KAK9765407.1"/>
    <property type="molecule type" value="Genomic_DNA"/>
</dbReference>
<gene>
    <name evidence="5" type="primary">RFG1_3</name>
    <name evidence="5" type="ORF">K7432_006288</name>
</gene>
<dbReference type="InterPro" id="IPR036910">
    <property type="entry name" value="HMG_box_dom_sf"/>
</dbReference>
<dbReference type="Proteomes" id="UP001479436">
    <property type="component" value="Unassembled WGS sequence"/>
</dbReference>
<evidence type="ECO:0000313" key="6">
    <source>
        <dbReference type="Proteomes" id="UP001479436"/>
    </source>
</evidence>
<proteinExistence type="predicted"/>
<organism evidence="5 6">
    <name type="scientific">Basidiobolus ranarum</name>
    <dbReference type="NCBI Taxonomy" id="34480"/>
    <lineage>
        <taxon>Eukaryota</taxon>
        <taxon>Fungi</taxon>
        <taxon>Fungi incertae sedis</taxon>
        <taxon>Zoopagomycota</taxon>
        <taxon>Entomophthoromycotina</taxon>
        <taxon>Basidiobolomycetes</taxon>
        <taxon>Basidiobolales</taxon>
        <taxon>Basidiobolaceae</taxon>
        <taxon>Basidiobolus</taxon>
    </lineage>
</organism>
<keyword evidence="1 3" id="KW-0238">DNA-binding</keyword>
<dbReference type="SMART" id="SM00398">
    <property type="entry name" value="HMG"/>
    <property type="match status" value="1"/>
</dbReference>
<evidence type="ECO:0000256" key="3">
    <source>
        <dbReference type="PROSITE-ProRule" id="PRU00267"/>
    </source>
</evidence>
<dbReference type="Gene3D" id="1.10.30.10">
    <property type="entry name" value="High mobility group box domain"/>
    <property type="match status" value="1"/>
</dbReference>
<evidence type="ECO:0000256" key="2">
    <source>
        <dbReference type="ARBA" id="ARBA00023242"/>
    </source>
</evidence>
<dbReference type="CDD" id="cd01389">
    <property type="entry name" value="HMG-box_ROX1-like"/>
    <property type="match status" value="1"/>
</dbReference>
<keyword evidence="6" id="KW-1185">Reference proteome</keyword>
<dbReference type="InterPro" id="IPR009071">
    <property type="entry name" value="HMG_box_dom"/>
</dbReference>
<dbReference type="PANTHER" id="PTHR45789">
    <property type="entry name" value="FI18025P1"/>
    <property type="match status" value="1"/>
</dbReference>
<feature type="domain" description="HMG box" evidence="4">
    <location>
        <begin position="27"/>
        <end position="95"/>
    </location>
</feature>
<comment type="caution">
    <text evidence="5">The sequence shown here is derived from an EMBL/GenBank/DDBJ whole genome shotgun (WGS) entry which is preliminary data.</text>
</comment>
<dbReference type="SUPFAM" id="SSF47095">
    <property type="entry name" value="HMG-box"/>
    <property type="match status" value="1"/>
</dbReference>
<reference evidence="5 6" key="1">
    <citation type="submission" date="2023-04" db="EMBL/GenBank/DDBJ databases">
        <title>Genome of Basidiobolus ranarum AG-B5.</title>
        <authorList>
            <person name="Stajich J.E."/>
            <person name="Carter-House D."/>
            <person name="Gryganskyi A."/>
        </authorList>
    </citation>
    <scope>NUCLEOTIDE SEQUENCE [LARGE SCALE GENOMIC DNA]</scope>
    <source>
        <strain evidence="5 6">AG-B5</strain>
    </source>
</reference>
<accession>A0ABR2WVC8</accession>
<dbReference type="InterPro" id="IPR051356">
    <property type="entry name" value="SOX/SOX-like_TF"/>
</dbReference>
<protein>
    <submittedName>
        <fullName evidence="5">Slightly ste11-like protein</fullName>
    </submittedName>
</protein>
<name>A0ABR2WVC8_9FUNG</name>
<keyword evidence="2 3" id="KW-0539">Nucleus</keyword>
<evidence type="ECO:0000313" key="5">
    <source>
        <dbReference type="EMBL" id="KAK9765407.1"/>
    </source>
</evidence>
<dbReference type="Pfam" id="PF00505">
    <property type="entry name" value="HMG_box"/>
    <property type="match status" value="1"/>
</dbReference>
<dbReference type="PANTHER" id="PTHR45789:SF2">
    <property type="entry name" value="FI18025P1"/>
    <property type="match status" value="1"/>
</dbReference>
<sequence>MEFTFTIHSQNDQFHEKQKSEVFTTKIPRPNNSFMTYRKEKQQEILDTFPGINNKEVSKIIGMRWRREPEEVKKIYRAKAAEEKSLHAKRYPGYKYSPRKRSQKDKKSPFISSTLAKGSDFYLEQSAVENFVNVCFVPKKRQCRRGEKSEATLNYLSPELEEMEDTTASWLSGSSQEIEGNLNDELPTIMTATPPTPPPSISVYSEALYNSTYHEYEYAPESYPTICGDSTDHFWSNHQLVERDLYYYGSPMVNEDKYTHSFPPSENYNRYEPVSPSLNYTRYEPESSYPLEFDVLYPGDLANSSINHIHYEPYFPYSADFPETIPQDKEGYASIGSPSPKSLEEFQNCLASLQVTLESLINDPQESSGCFLPEF</sequence>
<evidence type="ECO:0000256" key="1">
    <source>
        <dbReference type="ARBA" id="ARBA00023125"/>
    </source>
</evidence>
<dbReference type="PROSITE" id="PS50118">
    <property type="entry name" value="HMG_BOX_2"/>
    <property type="match status" value="1"/>
</dbReference>
<feature type="DNA-binding region" description="HMG box" evidence="3">
    <location>
        <begin position="27"/>
        <end position="95"/>
    </location>
</feature>
<evidence type="ECO:0000259" key="4">
    <source>
        <dbReference type="PROSITE" id="PS50118"/>
    </source>
</evidence>